<dbReference type="Proteomes" id="UP000829685">
    <property type="component" value="Unassembled WGS sequence"/>
</dbReference>
<dbReference type="AlphaFoldDB" id="A0A9Q0ASG0"/>
<dbReference type="PANTHER" id="PTHR35395">
    <property type="entry name" value="DUF6536 DOMAIN-CONTAINING PROTEIN"/>
    <property type="match status" value="1"/>
</dbReference>
<sequence length="848" mass="93593">MDFIGVRRRPGDRSSNWRRAAHVNSIVLVIVTIILISCLIASITQTGGLVKSFMFHEGTCDGGSASKTNVALHLLLNVVSTAIFASSNFFMQVLNSPSRHEVDLVHAKGSYLGIGVPSVRNTFKVSRFKTCCWIVLLLSSIPMHLLFNSMIFQTDQRSSDFHLTIASSGFVEGEAYYIPGASLSPAGIRKLGGDNTFMGAFTRYGAAQKWVDYSNSSSPAVKNITATAAAGASWAKISWVDCFKEYFDCDGLRSHRDVIVVADQPKGWVRDEVWNLAPNETEYWDSIVPGNAPNSLWFSTQCAMKVRYSNAGGAECSNDCKYALASYAIDNPYEYDFASFENMSAWNIDFFRQEFDYVNSIQARSIQPSNTSGLVPGGGKILVDYCLVEPVERVCYVGLSNTLLLAVTICVAVKTATAIIVTFVLGRQNQIPLVTLGDAIASFIQNPDNTTYGMCTVNQKDMRRATRSSHQKVLTGPQRWLGKVHRRWSVVPKGVWVFSYLLFAVGILILAIFTDQAISSRGVSGSIIESQPNAIIEGIIWTFTAGVLVANSPQLLLSFCYLAYNNLFTRLQMAKEWSQFSSGYRPLRVTDPKGKQYSTYRLQLPYKYSIPLILCSILLHWMLSNTLYLFISQGGYFSDLQFDLFDPSLPDRTVLTVGFSSAALVTMLVLSLALIFVPVLLSMRKLPEGITNVGSNSMAISAACHVSPLSRLGDDSSPRDSQALPSRFETLPPPSSPGVTHSNEEGDVIRSNREYGFLSNDGGDVEMHTLMGGKGSRPTMDTHSSTEALNKESLLERVSESELRWGVVQMPPEFYTEFENMGERTYGHLSFGVKEDAVTSPLHGKWYA</sequence>
<feature type="transmembrane region" description="Helical" evidence="2">
    <location>
        <begin position="495"/>
        <end position="518"/>
    </location>
</feature>
<name>A0A9Q0ASG0_9PEZI</name>
<proteinExistence type="predicted"/>
<dbReference type="EMBL" id="JAFIMR010000008">
    <property type="protein sequence ID" value="KAI1875399.1"/>
    <property type="molecule type" value="Genomic_DNA"/>
</dbReference>
<feature type="domain" description="DUF6536" evidence="3">
    <location>
        <begin position="17"/>
        <end position="171"/>
    </location>
</feature>
<evidence type="ECO:0000313" key="5">
    <source>
        <dbReference type="Proteomes" id="UP000829685"/>
    </source>
</evidence>
<keyword evidence="2" id="KW-0472">Membrane</keyword>
<accession>A0A9Q0ASG0</accession>
<dbReference type="PANTHER" id="PTHR35395:SF1">
    <property type="entry name" value="DUF6536 DOMAIN-CONTAINING PROTEIN"/>
    <property type="match status" value="1"/>
</dbReference>
<feature type="transmembrane region" description="Helical" evidence="2">
    <location>
        <begin position="21"/>
        <end position="44"/>
    </location>
</feature>
<evidence type="ECO:0000313" key="4">
    <source>
        <dbReference type="EMBL" id="KAI1875399.1"/>
    </source>
</evidence>
<keyword evidence="2" id="KW-0812">Transmembrane</keyword>
<dbReference type="Pfam" id="PF20163">
    <property type="entry name" value="DUF6536"/>
    <property type="match status" value="1"/>
</dbReference>
<feature type="transmembrane region" description="Helical" evidence="2">
    <location>
        <begin position="610"/>
        <end position="631"/>
    </location>
</feature>
<reference evidence="4" key="1">
    <citation type="submission" date="2021-03" db="EMBL/GenBank/DDBJ databases">
        <title>Revisited historic fungal species revealed as producer of novel bioactive compounds through whole genome sequencing and comparative genomics.</title>
        <authorList>
            <person name="Vignolle G.A."/>
            <person name="Hochenegger N."/>
            <person name="Mach R.L."/>
            <person name="Mach-Aigner A.R."/>
            <person name="Javad Rahimi M."/>
            <person name="Salim K.A."/>
            <person name="Chan C.M."/>
            <person name="Lim L.B.L."/>
            <person name="Cai F."/>
            <person name="Druzhinina I.S."/>
            <person name="U'Ren J.M."/>
            <person name="Derntl C."/>
        </authorList>
    </citation>
    <scope>NUCLEOTIDE SEQUENCE</scope>
    <source>
        <strain evidence="4">TUCIM 5799</strain>
    </source>
</reference>
<evidence type="ECO:0000256" key="2">
    <source>
        <dbReference type="SAM" id="Phobius"/>
    </source>
</evidence>
<feature type="transmembrane region" description="Helical" evidence="2">
    <location>
        <begin position="71"/>
        <end position="91"/>
    </location>
</feature>
<keyword evidence="5" id="KW-1185">Reference proteome</keyword>
<dbReference type="InterPro" id="IPR046623">
    <property type="entry name" value="DUF6536"/>
</dbReference>
<feature type="transmembrane region" description="Helical" evidence="2">
    <location>
        <begin position="654"/>
        <end position="681"/>
    </location>
</feature>
<keyword evidence="2" id="KW-1133">Transmembrane helix</keyword>
<feature type="region of interest" description="Disordered" evidence="1">
    <location>
        <begin position="711"/>
        <end position="746"/>
    </location>
</feature>
<feature type="transmembrane region" description="Helical" evidence="2">
    <location>
        <begin position="403"/>
        <end position="425"/>
    </location>
</feature>
<protein>
    <recommendedName>
        <fullName evidence="3">DUF6536 domain-containing protein</fullName>
    </recommendedName>
</protein>
<gene>
    <name evidence="4" type="ORF">JX265_004457</name>
</gene>
<evidence type="ECO:0000259" key="3">
    <source>
        <dbReference type="Pfam" id="PF20163"/>
    </source>
</evidence>
<feature type="transmembrane region" description="Helical" evidence="2">
    <location>
        <begin position="130"/>
        <end position="152"/>
    </location>
</feature>
<evidence type="ECO:0000256" key="1">
    <source>
        <dbReference type="SAM" id="MobiDB-lite"/>
    </source>
</evidence>
<comment type="caution">
    <text evidence="4">The sequence shown here is derived from an EMBL/GenBank/DDBJ whole genome shotgun (WGS) entry which is preliminary data.</text>
</comment>
<organism evidence="4 5">
    <name type="scientific">Neoarthrinium moseri</name>
    <dbReference type="NCBI Taxonomy" id="1658444"/>
    <lineage>
        <taxon>Eukaryota</taxon>
        <taxon>Fungi</taxon>
        <taxon>Dikarya</taxon>
        <taxon>Ascomycota</taxon>
        <taxon>Pezizomycotina</taxon>
        <taxon>Sordariomycetes</taxon>
        <taxon>Xylariomycetidae</taxon>
        <taxon>Amphisphaeriales</taxon>
        <taxon>Apiosporaceae</taxon>
        <taxon>Neoarthrinium</taxon>
    </lineage>
</organism>
<feature type="transmembrane region" description="Helical" evidence="2">
    <location>
        <begin position="538"/>
        <end position="564"/>
    </location>
</feature>